<keyword evidence="1" id="KW-0449">Lipoprotein</keyword>
<reference evidence="1" key="1">
    <citation type="submission" date="2024-11" db="EMBL/GenBank/DDBJ databases">
        <title>Sequencing of Borrelia variable plasmids from multiple Borrelia sensu lato isolates.</title>
        <authorList>
            <person name="Mongodin E.F."/>
            <person name="Rudenko N."/>
            <person name="Fraser C.M."/>
            <person name="Schutzer S."/>
            <person name="Luft B."/>
            <person name="Morgan R."/>
            <person name="Casjens S."/>
            <person name="Qiu W."/>
        </authorList>
    </citation>
    <scope>NUCLEOTIDE SEQUENCE</scope>
    <source>
        <strain evidence="1">21038</strain>
    </source>
</reference>
<gene>
    <name evidence="1" type="ORF">QIA45_06160</name>
</gene>
<keyword evidence="1" id="KW-0614">Plasmid</keyword>
<keyword evidence="2" id="KW-1185">Reference proteome</keyword>
<dbReference type="Proteomes" id="UP001305787">
    <property type="component" value="Plasmid cp32-13"/>
</dbReference>
<organism evidence="1 2">
    <name type="scientific">Borrelia andersonii</name>
    <name type="common">Borreliella andersonii</name>
    <dbReference type="NCBI Taxonomy" id="42109"/>
    <lineage>
        <taxon>Bacteria</taxon>
        <taxon>Pseudomonadati</taxon>
        <taxon>Spirochaetota</taxon>
        <taxon>Spirochaetia</taxon>
        <taxon>Spirochaetales</taxon>
        <taxon>Borreliaceae</taxon>
        <taxon>Borreliella</taxon>
    </lineage>
</organism>
<protein>
    <submittedName>
        <fullName evidence="1">Erp family outer-surface lipoprotein</fullName>
    </submittedName>
</protein>
<sequence length="213" mass="24340">MNKTIKMFIICAVFTTISSCKNDARDKDLKKQIKRFLDTKKEELFGGLEKLEVEVQPKDEELMQADEQSNGKIKFSKFKVNIKNKDNKSNWTDLGTLVVEKVEYGIATGLNNDKQGGGHSSTFFSLEEEEVNNFVKAMTEGGSFKTSLYYGYKYEQSDEKGIQNKEIITKIEDINCSKHITFSGDKIAKNEEDDKDRIAEYAISLEELKENLK</sequence>
<evidence type="ECO:0000313" key="2">
    <source>
        <dbReference type="Proteomes" id="UP001305787"/>
    </source>
</evidence>
<geneLocation type="plasmid" evidence="1 2">
    <name>cp32-13</name>
</geneLocation>
<name>A0ACD5G783_BORAD</name>
<accession>A0ACD5G783</accession>
<evidence type="ECO:0000313" key="1">
    <source>
        <dbReference type="EMBL" id="XOU13410.1"/>
    </source>
</evidence>
<dbReference type="EMBL" id="CP179269">
    <property type="protein sequence ID" value="XOU13410.1"/>
    <property type="molecule type" value="Genomic_DNA"/>
</dbReference>
<proteinExistence type="predicted"/>